<dbReference type="Gene3D" id="3.40.50.300">
    <property type="entry name" value="P-loop containing nucleotide triphosphate hydrolases"/>
    <property type="match status" value="1"/>
</dbReference>
<protein>
    <recommendedName>
        <fullName evidence="3">SNF2 N-terminal domain-containing protein</fullName>
    </recommendedName>
</protein>
<dbReference type="GO" id="GO:0005524">
    <property type="term" value="F:ATP binding"/>
    <property type="evidence" value="ECO:0007669"/>
    <property type="project" value="UniProtKB-KW"/>
</dbReference>
<dbReference type="InterPro" id="IPR031053">
    <property type="entry name" value="ALC1"/>
</dbReference>
<dbReference type="EMBL" id="JAVHJS010000005">
    <property type="protein sequence ID" value="KAK2858227.1"/>
    <property type="molecule type" value="Genomic_DNA"/>
</dbReference>
<dbReference type="AlphaFoldDB" id="A0AA88NRS8"/>
<dbReference type="PANTHER" id="PTHR47157">
    <property type="entry name" value="CHROMODOMAIN-HELICASE-DNA-BINDING PROTEIN 1-LIKE"/>
    <property type="match status" value="1"/>
</dbReference>
<dbReference type="Pfam" id="PF00176">
    <property type="entry name" value="SNF2-rel_dom"/>
    <property type="match status" value="1"/>
</dbReference>
<keyword evidence="1" id="KW-0547">Nucleotide-binding</keyword>
<sequence>MLFLFKAQELHRVLQPFLLCRFKDEVERDLPKKLEVVVYHGMSSLQKKYYKAIRNKDRSVFGQHQGKSNQLTNIQLQLRKCVCHPYLFNEPRRRLWFQSEAAAQLQTR</sequence>
<proteinExistence type="predicted"/>
<evidence type="ECO:0000259" key="3">
    <source>
        <dbReference type="Pfam" id="PF00176"/>
    </source>
</evidence>
<dbReference type="Gene3D" id="3.40.50.10810">
    <property type="entry name" value="Tandem AAA-ATPase domain"/>
    <property type="match status" value="1"/>
</dbReference>
<dbReference type="InterPro" id="IPR027417">
    <property type="entry name" value="P-loop_NTPase"/>
</dbReference>
<evidence type="ECO:0000313" key="5">
    <source>
        <dbReference type="Proteomes" id="UP001187315"/>
    </source>
</evidence>
<evidence type="ECO:0000256" key="1">
    <source>
        <dbReference type="ARBA" id="ARBA00022741"/>
    </source>
</evidence>
<name>A0AA88NRS8_TACVA</name>
<dbReference type="GO" id="GO:0006281">
    <property type="term" value="P:DNA repair"/>
    <property type="evidence" value="ECO:0007669"/>
    <property type="project" value="InterPro"/>
</dbReference>
<accession>A0AA88NRS8</accession>
<dbReference type="GO" id="GO:0006338">
    <property type="term" value="P:chromatin remodeling"/>
    <property type="evidence" value="ECO:0007669"/>
    <property type="project" value="InterPro"/>
</dbReference>
<gene>
    <name evidence="4" type="ORF">Q7C36_006146</name>
</gene>
<dbReference type="SUPFAM" id="SSF52540">
    <property type="entry name" value="P-loop containing nucleoside triphosphate hydrolases"/>
    <property type="match status" value="1"/>
</dbReference>
<comment type="caution">
    <text evidence="4">The sequence shown here is derived from an EMBL/GenBank/DDBJ whole genome shotgun (WGS) entry which is preliminary data.</text>
</comment>
<dbReference type="GO" id="GO:0005634">
    <property type="term" value="C:nucleus"/>
    <property type="evidence" value="ECO:0007669"/>
    <property type="project" value="TreeGrafter"/>
</dbReference>
<evidence type="ECO:0000313" key="4">
    <source>
        <dbReference type="EMBL" id="KAK2858227.1"/>
    </source>
</evidence>
<dbReference type="InterPro" id="IPR000330">
    <property type="entry name" value="SNF2_N"/>
</dbReference>
<evidence type="ECO:0000256" key="2">
    <source>
        <dbReference type="ARBA" id="ARBA00022840"/>
    </source>
</evidence>
<feature type="domain" description="SNF2 N-terminal" evidence="3">
    <location>
        <begin position="7"/>
        <end position="87"/>
    </location>
</feature>
<keyword evidence="2" id="KW-0067">ATP-binding</keyword>
<organism evidence="4 5">
    <name type="scientific">Tachysurus vachellii</name>
    <name type="common">Darkbarbel catfish</name>
    <name type="synonym">Pelteobagrus vachellii</name>
    <dbReference type="NCBI Taxonomy" id="175792"/>
    <lineage>
        <taxon>Eukaryota</taxon>
        <taxon>Metazoa</taxon>
        <taxon>Chordata</taxon>
        <taxon>Craniata</taxon>
        <taxon>Vertebrata</taxon>
        <taxon>Euteleostomi</taxon>
        <taxon>Actinopterygii</taxon>
        <taxon>Neopterygii</taxon>
        <taxon>Teleostei</taxon>
        <taxon>Ostariophysi</taxon>
        <taxon>Siluriformes</taxon>
        <taxon>Bagridae</taxon>
        <taxon>Tachysurus</taxon>
    </lineage>
</organism>
<dbReference type="PANTHER" id="PTHR47157:SF1">
    <property type="entry name" value="CHROMODOMAIN-HELICASE-DNA-BINDING PROTEIN 1-LIKE"/>
    <property type="match status" value="1"/>
</dbReference>
<dbReference type="GO" id="GO:0003678">
    <property type="term" value="F:DNA helicase activity"/>
    <property type="evidence" value="ECO:0007669"/>
    <property type="project" value="InterPro"/>
</dbReference>
<dbReference type="Proteomes" id="UP001187315">
    <property type="component" value="Unassembled WGS sequence"/>
</dbReference>
<dbReference type="InterPro" id="IPR038718">
    <property type="entry name" value="SNF2-like_sf"/>
</dbReference>
<keyword evidence="5" id="KW-1185">Reference proteome</keyword>
<reference evidence="4" key="1">
    <citation type="submission" date="2023-08" db="EMBL/GenBank/DDBJ databases">
        <title>Pelteobagrus vachellii genome.</title>
        <authorList>
            <person name="Liu H."/>
        </authorList>
    </citation>
    <scope>NUCLEOTIDE SEQUENCE</scope>
    <source>
        <strain evidence="4">PRFRI_2022a</strain>
        <tissue evidence="4">Muscle</tissue>
    </source>
</reference>